<evidence type="ECO:0000259" key="2">
    <source>
        <dbReference type="PROSITE" id="PS50020"/>
    </source>
</evidence>
<dbReference type="GO" id="GO:0008285">
    <property type="term" value="P:negative regulation of cell population proliferation"/>
    <property type="evidence" value="ECO:0007669"/>
    <property type="project" value="TreeGrafter"/>
</dbReference>
<dbReference type="Pfam" id="PF00397">
    <property type="entry name" value="WW"/>
    <property type="match status" value="2"/>
</dbReference>
<proteinExistence type="predicted"/>
<reference evidence="3" key="1">
    <citation type="submission" date="2019-05" db="EMBL/GenBank/DDBJ databases">
        <title>Annotation for the trematode Fasciolopsis buski.</title>
        <authorList>
            <person name="Choi Y.-J."/>
        </authorList>
    </citation>
    <scope>NUCLEOTIDE SEQUENCE</scope>
    <source>
        <strain evidence="3">HT</strain>
        <tissue evidence="3">Whole worm</tissue>
    </source>
</reference>
<feature type="domain" description="WW" evidence="2">
    <location>
        <begin position="307"/>
        <end position="340"/>
    </location>
</feature>
<dbReference type="Gene3D" id="2.20.70.10">
    <property type="match status" value="2"/>
</dbReference>
<dbReference type="PROSITE" id="PS50020">
    <property type="entry name" value="WW_DOMAIN_2"/>
    <property type="match status" value="2"/>
</dbReference>
<feature type="region of interest" description="Disordered" evidence="1">
    <location>
        <begin position="196"/>
        <end position="256"/>
    </location>
</feature>
<feature type="region of interest" description="Disordered" evidence="1">
    <location>
        <begin position="377"/>
        <end position="396"/>
    </location>
</feature>
<sequence>MLEDANFIHEFCTISVLHLSLKLCFLFLVEKISIDRSCALLTRQLVNTERPKLNVIYEVVELNTPVPGSTDLNARSSGPLYSTSIQRGWNIEFRQNHSLYLNVNRLLEFRLVARNRTHDTGAVIGYCRIMVRDEILANGFRFENRTLTRNFHPLPSANRLLEAGIYVIGKLTVVLNADARELHDAISALRLGTQRARARSEIPSRTTINGDSSRPSVSICRSDGSPLPSSSSNSALNTAGNAQAPPRPPVTYPIAPGALALSSNTAIPESISDDDPLPPKWERRFTENGRPYYLDHLTKTTTWVRPAPLPPGWERRLDPHNRVYYVDHNTRTTTWQHPSPTLLNTMAQWQQMSAARSGMLQQHINERYANRQLNPGGAVPGMNAGSRSGSSGLDILGPLPEGWGKLHV</sequence>
<comment type="caution">
    <text evidence="3">The sequence shown here is derived from an EMBL/GenBank/DDBJ whole genome shotgun (WGS) entry which is preliminary data.</text>
</comment>
<dbReference type="InterPro" id="IPR036020">
    <property type="entry name" value="WW_dom_sf"/>
</dbReference>
<dbReference type="EMBL" id="LUCM01005095">
    <property type="protein sequence ID" value="KAA0193336.1"/>
    <property type="molecule type" value="Genomic_DNA"/>
</dbReference>
<dbReference type="GO" id="GO:0005829">
    <property type="term" value="C:cytosol"/>
    <property type="evidence" value="ECO:0007669"/>
    <property type="project" value="TreeGrafter"/>
</dbReference>
<accession>A0A8E0RTM4</accession>
<evidence type="ECO:0000313" key="3">
    <source>
        <dbReference type="EMBL" id="KAA0193336.1"/>
    </source>
</evidence>
<evidence type="ECO:0000313" key="4">
    <source>
        <dbReference type="Proteomes" id="UP000728185"/>
    </source>
</evidence>
<dbReference type="GO" id="GO:0060090">
    <property type="term" value="F:molecular adaptor activity"/>
    <property type="evidence" value="ECO:0007669"/>
    <property type="project" value="InterPro"/>
</dbReference>
<dbReference type="SMART" id="SM00456">
    <property type="entry name" value="WW"/>
    <property type="match status" value="2"/>
</dbReference>
<dbReference type="GO" id="GO:0035329">
    <property type="term" value="P:hippo signaling"/>
    <property type="evidence" value="ECO:0007669"/>
    <property type="project" value="InterPro"/>
</dbReference>
<dbReference type="AlphaFoldDB" id="A0A8E0RTM4"/>
<evidence type="ECO:0000256" key="1">
    <source>
        <dbReference type="SAM" id="MobiDB-lite"/>
    </source>
</evidence>
<organism evidence="3 4">
    <name type="scientific">Fasciolopsis buskii</name>
    <dbReference type="NCBI Taxonomy" id="27845"/>
    <lineage>
        <taxon>Eukaryota</taxon>
        <taxon>Metazoa</taxon>
        <taxon>Spiralia</taxon>
        <taxon>Lophotrochozoa</taxon>
        <taxon>Platyhelminthes</taxon>
        <taxon>Trematoda</taxon>
        <taxon>Digenea</taxon>
        <taxon>Plagiorchiida</taxon>
        <taxon>Echinostomata</taxon>
        <taxon>Echinostomatoidea</taxon>
        <taxon>Fasciolidae</taxon>
        <taxon>Fasciolopsis</taxon>
    </lineage>
</organism>
<dbReference type="PROSITE" id="PS01159">
    <property type="entry name" value="WW_DOMAIN_1"/>
    <property type="match status" value="2"/>
</dbReference>
<keyword evidence="4" id="KW-1185">Reference proteome</keyword>
<dbReference type="GO" id="GO:0043065">
    <property type="term" value="P:positive regulation of apoptotic process"/>
    <property type="evidence" value="ECO:0007669"/>
    <property type="project" value="TreeGrafter"/>
</dbReference>
<protein>
    <submittedName>
        <fullName evidence="3">E3 ubiquitin-protein ligase</fullName>
    </submittedName>
</protein>
<dbReference type="CDD" id="cd00201">
    <property type="entry name" value="WW"/>
    <property type="match status" value="2"/>
</dbReference>
<dbReference type="PANTHER" id="PTHR47522">
    <property type="entry name" value="SALVADOR FAMILY WW DOMAIN-CONTAINING PROTEIN 1"/>
    <property type="match status" value="1"/>
</dbReference>
<name>A0A8E0RTM4_9TREM</name>
<dbReference type="OrthoDB" id="423283at2759"/>
<dbReference type="InterPro" id="IPR001202">
    <property type="entry name" value="WW_dom"/>
</dbReference>
<dbReference type="SUPFAM" id="SSF51045">
    <property type="entry name" value="WW domain"/>
    <property type="match status" value="2"/>
</dbReference>
<dbReference type="InterPro" id="IPR030030">
    <property type="entry name" value="Sav"/>
</dbReference>
<dbReference type="GO" id="GO:0006915">
    <property type="term" value="P:apoptotic process"/>
    <property type="evidence" value="ECO:0007669"/>
    <property type="project" value="InterPro"/>
</dbReference>
<gene>
    <name evidence="3" type="ORF">FBUS_08766</name>
</gene>
<feature type="compositionally biased region" description="Polar residues" evidence="1">
    <location>
        <begin position="203"/>
        <end position="216"/>
    </location>
</feature>
<dbReference type="Proteomes" id="UP000728185">
    <property type="component" value="Unassembled WGS sequence"/>
</dbReference>
<feature type="compositionally biased region" description="Low complexity" evidence="1">
    <location>
        <begin position="222"/>
        <end position="240"/>
    </location>
</feature>
<dbReference type="PANTHER" id="PTHR47522:SF2">
    <property type="entry name" value="PROTEIN SALVADOR HOMOLOG 1"/>
    <property type="match status" value="1"/>
</dbReference>
<feature type="domain" description="WW" evidence="2">
    <location>
        <begin position="275"/>
        <end position="308"/>
    </location>
</feature>